<dbReference type="RefSeq" id="WP_135178972.1">
    <property type="nucleotide sequence ID" value="NZ_SPQT01000039.1"/>
</dbReference>
<dbReference type="AlphaFoldDB" id="A0A4Y9L690"/>
<keyword evidence="1" id="KW-0472">Membrane</keyword>
<dbReference type="Proteomes" id="UP000297966">
    <property type="component" value="Unassembled WGS sequence"/>
</dbReference>
<dbReference type="PANTHER" id="PTHR34219">
    <property type="entry name" value="IRON-REGULATED INNER MEMBRANE PROTEIN-RELATED"/>
    <property type="match status" value="1"/>
</dbReference>
<feature type="transmembrane region" description="Helical" evidence="1">
    <location>
        <begin position="258"/>
        <end position="280"/>
    </location>
</feature>
<name>A0A4Y9L690_9BRAD</name>
<feature type="transmembrane region" description="Helical" evidence="1">
    <location>
        <begin position="20"/>
        <end position="43"/>
    </location>
</feature>
<organism evidence="2 3">
    <name type="scientific">Bradyrhizobium niftali</name>
    <dbReference type="NCBI Taxonomy" id="2560055"/>
    <lineage>
        <taxon>Bacteria</taxon>
        <taxon>Pseudomonadati</taxon>
        <taxon>Pseudomonadota</taxon>
        <taxon>Alphaproteobacteria</taxon>
        <taxon>Hyphomicrobiales</taxon>
        <taxon>Nitrobacteraceae</taxon>
        <taxon>Bradyrhizobium</taxon>
    </lineage>
</organism>
<evidence type="ECO:0000256" key="1">
    <source>
        <dbReference type="SAM" id="Phobius"/>
    </source>
</evidence>
<reference evidence="2 3" key="1">
    <citation type="submission" date="2019-03" db="EMBL/GenBank/DDBJ databases">
        <title>Bradyrhizobium diversity isolated from nodules of Chamaecrista fasciculata.</title>
        <authorList>
            <person name="Klepa M.S."/>
            <person name="Urquiaga M.O."/>
            <person name="Hungria M."/>
            <person name="Delamuta J.R."/>
        </authorList>
    </citation>
    <scope>NUCLEOTIDE SEQUENCE [LARGE SCALE GENOMIC DNA]</scope>
    <source>
        <strain evidence="2 3">CNPSo 3448</strain>
    </source>
</reference>
<evidence type="ECO:0000313" key="3">
    <source>
        <dbReference type="Proteomes" id="UP000297966"/>
    </source>
</evidence>
<evidence type="ECO:0000313" key="2">
    <source>
        <dbReference type="EMBL" id="TFV38935.1"/>
    </source>
</evidence>
<dbReference type="InterPro" id="IPR005625">
    <property type="entry name" value="PepSY-ass_TM"/>
</dbReference>
<dbReference type="OrthoDB" id="9760788at2"/>
<gene>
    <name evidence="2" type="ORF">E4K65_41220</name>
</gene>
<keyword evidence="3" id="KW-1185">Reference proteome</keyword>
<proteinExistence type="predicted"/>
<sequence length="481" mass="54978">MARALKRTLRRWLYIGHRWIGITTCLFFAMWFISGVVMMYVAFPSLSDKERLAALPDIQWEKVTLSPDDAMKMAGATRYPRDLRLSMLADEPVYRMTGWDSKRQTISAADGHVITGISEQQALDVVQHHPASKSPRLEAIIDRDQWSVTARYDPLRPLYLIALGDDAGTKLYVSSRSGEIVLDTNHTERVWNWLGSIPHWIYPTVLRKDGPLWRLVVLWISGICLIVGATGIWIGILRVRLRRRYASGKITPYRGWMAWHHVTGLIAGVFVLTWTFSGWLSLNPGGYFANRNTTGEVLQRYAGHDAPTIATKLPAPQSAVVEARFVWLDGNPMMIAASRDGAQRPLDVMSGEVMTLPQDRVWTAATKLLPRARLAGQRILREYDAYWYAHHHDRELPVLRAMFDDDARTWFHISPVTGDIIGRVDGSRRTYRWLFNALHSFDFRFLLTYRPAWDIVVWLLSILGAIVSVSGVVVGWRYLRH</sequence>
<comment type="caution">
    <text evidence="2">The sequence shown here is derived from an EMBL/GenBank/DDBJ whole genome shotgun (WGS) entry which is preliminary data.</text>
</comment>
<accession>A0A4Y9L690</accession>
<protein>
    <submittedName>
        <fullName evidence="2">PepSY domain-containing protein</fullName>
    </submittedName>
</protein>
<keyword evidence="1" id="KW-0812">Transmembrane</keyword>
<dbReference type="EMBL" id="SPQT01000039">
    <property type="protein sequence ID" value="TFV38935.1"/>
    <property type="molecule type" value="Genomic_DNA"/>
</dbReference>
<feature type="transmembrane region" description="Helical" evidence="1">
    <location>
        <begin position="455"/>
        <end position="479"/>
    </location>
</feature>
<dbReference type="PANTHER" id="PTHR34219:SF6">
    <property type="entry name" value="BLR3280 PROTEIN"/>
    <property type="match status" value="1"/>
</dbReference>
<feature type="transmembrane region" description="Helical" evidence="1">
    <location>
        <begin position="212"/>
        <end position="237"/>
    </location>
</feature>
<keyword evidence="1" id="KW-1133">Transmembrane helix</keyword>
<dbReference type="Pfam" id="PF03929">
    <property type="entry name" value="PepSY_TM"/>
    <property type="match status" value="1"/>
</dbReference>